<gene>
    <name evidence="5" type="ORF">GSLYS_00004364001</name>
</gene>
<sequence length="785" mass="88104">MIPRQVIRQQQNTPPPKNHTAQTTGPQQSSIILDSGSKTAVDTTHDLRFRCNVTQIALGEKYFNHDTTDDLILKASMSSKEKVIDGDLSLSGKSNGNEAEGDKNEGFTIPEIPDDNSGRNLSLISNKLTQQIYPAETSIVAINNDSQNLIMDSRAVDNLNTSNNSSVTDNIKITGHEQFSNYLNSSNSFEKDLSVDDSLRLDTLNTAVLSHENALVKECLRPSVEEVPHIDDDHGNTTQDVNNKVDSSNRQVLKSVGIEEVMDYNDIPKAVLSSNSSNKHEEVFISSIDTLNDITKQHITENKISDVSTKTDSHLSISMLNTLSGNLDKNESFLSKDSGFSRQLYQEQREINSSYAAILQTERQEILTSELTTSQNFTEEMNMLNTENDVTVAGDLRYNLTTKSVPSFFASACREFQENYVDNFLRGCKWSPDGNCVLTNSNDNCLRVFQPFETFDQDQRDNLQMVSKVNMKESGQIYDFVWHPRMSLWQPEFCRVASTCTGIPIHMWDTTTGSIVANYRAYDQYDEVTAAYSVSFSLDGSKLYAGYNKAIRIFDTEYPVRSCKLVKTFNTQKKDGQTGIISCFTHSPNRDGLYVAGSYSRHIGIYDSACDRLVCLIQGQHGGITHVKFSPDGSKIYSGGRKDAEILCWDVRNMGKILFSALRDVKTNQRIYFDLSQSGRYLVSGNNDGTVAFWDTLSSFEEINGDVFLKPCSQFVAHDDCVNGVSFNCHYDMIATASGQRHFRNFDESDSDNSDEDSNMKEAKPWDFSLKLWKMPMVLEEMAVS</sequence>
<organism evidence="5 6">
    <name type="scientific">Lymnaea stagnalis</name>
    <name type="common">Great pond snail</name>
    <name type="synonym">Helix stagnalis</name>
    <dbReference type="NCBI Taxonomy" id="6523"/>
    <lineage>
        <taxon>Eukaryota</taxon>
        <taxon>Metazoa</taxon>
        <taxon>Spiralia</taxon>
        <taxon>Lophotrochozoa</taxon>
        <taxon>Mollusca</taxon>
        <taxon>Gastropoda</taxon>
        <taxon>Heterobranchia</taxon>
        <taxon>Euthyneura</taxon>
        <taxon>Panpulmonata</taxon>
        <taxon>Hygrophila</taxon>
        <taxon>Lymnaeoidea</taxon>
        <taxon>Lymnaeidae</taxon>
        <taxon>Lymnaea</taxon>
    </lineage>
</organism>
<dbReference type="Proteomes" id="UP001497497">
    <property type="component" value="Unassembled WGS sequence"/>
</dbReference>
<dbReference type="AlphaFoldDB" id="A0AAV2H902"/>
<dbReference type="PROSITE" id="PS50082">
    <property type="entry name" value="WD_REPEATS_2"/>
    <property type="match status" value="1"/>
</dbReference>
<name>A0AAV2H902_LYMST</name>
<dbReference type="PANTHER" id="PTHR13211:SF0">
    <property type="entry name" value="TELOMERASE CAJAL BODY PROTEIN 1"/>
    <property type="match status" value="1"/>
</dbReference>
<dbReference type="PANTHER" id="PTHR13211">
    <property type="entry name" value="TELOMERASE CAJAL BODY PROTEIN 1"/>
    <property type="match status" value="1"/>
</dbReference>
<dbReference type="GO" id="GO:0003723">
    <property type="term" value="F:RNA binding"/>
    <property type="evidence" value="ECO:0007669"/>
    <property type="project" value="TreeGrafter"/>
</dbReference>
<accession>A0AAV2H902</accession>
<dbReference type="EMBL" id="CAXITT010000065">
    <property type="protein sequence ID" value="CAL1530231.1"/>
    <property type="molecule type" value="Genomic_DNA"/>
</dbReference>
<feature type="compositionally biased region" description="Polar residues" evidence="4">
    <location>
        <begin position="19"/>
        <end position="31"/>
    </location>
</feature>
<dbReference type="InterPro" id="IPR036322">
    <property type="entry name" value="WD40_repeat_dom_sf"/>
</dbReference>
<evidence type="ECO:0000313" key="6">
    <source>
        <dbReference type="Proteomes" id="UP001497497"/>
    </source>
</evidence>
<dbReference type="InterPro" id="IPR001680">
    <property type="entry name" value="WD40_rpt"/>
</dbReference>
<dbReference type="InterPro" id="IPR015943">
    <property type="entry name" value="WD40/YVTN_repeat-like_dom_sf"/>
</dbReference>
<feature type="repeat" description="WD" evidence="3">
    <location>
        <begin position="675"/>
        <end position="695"/>
    </location>
</feature>
<dbReference type="Pfam" id="PF00400">
    <property type="entry name" value="WD40"/>
    <property type="match status" value="4"/>
</dbReference>
<evidence type="ECO:0000256" key="1">
    <source>
        <dbReference type="ARBA" id="ARBA00038279"/>
    </source>
</evidence>
<dbReference type="GO" id="GO:0015030">
    <property type="term" value="C:Cajal body"/>
    <property type="evidence" value="ECO:0007669"/>
    <property type="project" value="TreeGrafter"/>
</dbReference>
<comment type="similarity">
    <text evidence="1">Belongs to the TCAB1 family.</text>
</comment>
<evidence type="ECO:0000256" key="2">
    <source>
        <dbReference type="ARBA" id="ARBA00041558"/>
    </source>
</evidence>
<dbReference type="SUPFAM" id="SSF50978">
    <property type="entry name" value="WD40 repeat-like"/>
    <property type="match status" value="1"/>
</dbReference>
<dbReference type="SMART" id="SM00320">
    <property type="entry name" value="WD40"/>
    <property type="match status" value="6"/>
</dbReference>
<protein>
    <recommendedName>
        <fullName evidence="2">WD repeat-containing protein 79</fullName>
    </recommendedName>
</protein>
<dbReference type="Gene3D" id="2.130.10.10">
    <property type="entry name" value="YVTN repeat-like/Quinoprotein amine dehydrogenase"/>
    <property type="match status" value="2"/>
</dbReference>
<dbReference type="GO" id="GO:0030576">
    <property type="term" value="P:Cajal body organization"/>
    <property type="evidence" value="ECO:0007669"/>
    <property type="project" value="TreeGrafter"/>
</dbReference>
<feature type="region of interest" description="Disordered" evidence="4">
    <location>
        <begin position="88"/>
        <end position="114"/>
    </location>
</feature>
<evidence type="ECO:0000313" key="5">
    <source>
        <dbReference type="EMBL" id="CAL1530231.1"/>
    </source>
</evidence>
<dbReference type="InterPro" id="IPR051150">
    <property type="entry name" value="SWT21/TCAB1_mRNA_Telomere"/>
</dbReference>
<comment type="caution">
    <text evidence="5">The sequence shown here is derived from an EMBL/GenBank/DDBJ whole genome shotgun (WGS) entry which is preliminary data.</text>
</comment>
<proteinExistence type="inferred from homology"/>
<evidence type="ECO:0000256" key="3">
    <source>
        <dbReference type="PROSITE-ProRule" id="PRU00221"/>
    </source>
</evidence>
<reference evidence="5 6" key="1">
    <citation type="submission" date="2024-04" db="EMBL/GenBank/DDBJ databases">
        <authorList>
            <consortium name="Genoscope - CEA"/>
            <person name="William W."/>
        </authorList>
    </citation>
    <scope>NUCLEOTIDE SEQUENCE [LARGE SCALE GENOMIC DNA]</scope>
</reference>
<evidence type="ECO:0000256" key="4">
    <source>
        <dbReference type="SAM" id="MobiDB-lite"/>
    </source>
</evidence>
<feature type="region of interest" description="Disordered" evidence="4">
    <location>
        <begin position="1"/>
        <end position="31"/>
    </location>
</feature>
<keyword evidence="6" id="KW-1185">Reference proteome</keyword>
<keyword evidence="3" id="KW-0853">WD repeat</keyword>